<dbReference type="GO" id="GO:0000166">
    <property type="term" value="F:nucleotide binding"/>
    <property type="evidence" value="ECO:0007669"/>
    <property type="project" value="InterPro"/>
</dbReference>
<evidence type="ECO:0000313" key="2">
    <source>
        <dbReference type="EMBL" id="QLG28579.1"/>
    </source>
</evidence>
<feature type="compositionally biased region" description="Basic and acidic residues" evidence="1">
    <location>
        <begin position="260"/>
        <end position="273"/>
    </location>
</feature>
<dbReference type="GeneID" id="56029957"/>
<keyword evidence="3" id="KW-1185">Reference proteome</keyword>
<dbReference type="KEGG" id="halg:HUG10_13950"/>
<dbReference type="SUPFAM" id="SSF47794">
    <property type="entry name" value="Rad51 N-terminal domain-like"/>
    <property type="match status" value="1"/>
</dbReference>
<evidence type="ECO:0000256" key="1">
    <source>
        <dbReference type="SAM" id="MobiDB-lite"/>
    </source>
</evidence>
<feature type="region of interest" description="Disordered" evidence="1">
    <location>
        <begin position="246"/>
        <end position="273"/>
    </location>
</feature>
<accession>A0A7D5K8V7</accession>
<name>A0A7D5K8V7_9EURY</name>
<protein>
    <submittedName>
        <fullName evidence="2">Helix-hairpin-helix domain-containing protein</fullName>
    </submittedName>
</protein>
<sequence>MVLLRKIKRLLGIGGSSEEDGAAGEASVTVERERGSGTEPDASSEAAVKGTDNVAADEGESDADDDDRATAIDEDEETVAAGTDATGSTESIVDEEEATEDAAARAEPAEAAGPESEDITTDVDDLEPAEEAEESEAEEEDEEDVDVDEEETAAAGTDATGSTESIVDEEEATEDAVTKAETSEAAGPESDDVTTDVDDLEPTEEAGESETEEGVPVKKIRGIGPAYADRLSDMGIDTVADLAAADPAEVAEGTNVSESRVSRWIDRAAEYEP</sequence>
<feature type="compositionally biased region" description="Acidic residues" evidence="1">
    <location>
        <begin position="115"/>
        <end position="152"/>
    </location>
</feature>
<organism evidence="2 3">
    <name type="scientific">Halorarum halophilum</name>
    <dbReference type="NCBI Taxonomy" id="2743090"/>
    <lineage>
        <taxon>Archaea</taxon>
        <taxon>Methanobacteriati</taxon>
        <taxon>Methanobacteriota</taxon>
        <taxon>Stenosarchaea group</taxon>
        <taxon>Halobacteria</taxon>
        <taxon>Halobacteriales</taxon>
        <taxon>Haloferacaceae</taxon>
        <taxon>Halorarum</taxon>
    </lineage>
</organism>
<dbReference type="Pfam" id="PF14520">
    <property type="entry name" value="HHH_5"/>
    <property type="match status" value="1"/>
</dbReference>
<feature type="compositionally biased region" description="Acidic residues" evidence="1">
    <location>
        <begin position="189"/>
        <end position="213"/>
    </location>
</feature>
<gene>
    <name evidence="2" type="ORF">HUG10_13950</name>
</gene>
<dbReference type="Gene3D" id="1.10.150.20">
    <property type="entry name" value="5' to 3' exonuclease, C-terminal subdomain"/>
    <property type="match status" value="1"/>
</dbReference>
<reference evidence="2 3" key="1">
    <citation type="submission" date="2020-07" db="EMBL/GenBank/DDBJ databases">
        <title>Gai3-2, isolated from salt lake.</title>
        <authorList>
            <person name="Cui H."/>
            <person name="Shi X."/>
        </authorList>
    </citation>
    <scope>NUCLEOTIDE SEQUENCE [LARGE SCALE GENOMIC DNA]</scope>
    <source>
        <strain evidence="2 3">Gai3-2</strain>
    </source>
</reference>
<dbReference type="InterPro" id="IPR010995">
    <property type="entry name" value="DNA_repair_Rad51/TF_NusA_a-hlx"/>
</dbReference>
<feature type="compositionally biased region" description="Low complexity" evidence="1">
    <location>
        <begin position="153"/>
        <end position="164"/>
    </location>
</feature>
<dbReference type="Proteomes" id="UP000509750">
    <property type="component" value="Chromosome"/>
</dbReference>
<proteinExistence type="predicted"/>
<evidence type="ECO:0000313" key="3">
    <source>
        <dbReference type="Proteomes" id="UP000509750"/>
    </source>
</evidence>
<feature type="region of interest" description="Disordered" evidence="1">
    <location>
        <begin position="13"/>
        <end position="221"/>
    </location>
</feature>
<dbReference type="OrthoDB" id="202878at2157"/>
<dbReference type="RefSeq" id="WP_179170153.1">
    <property type="nucleotide sequence ID" value="NZ_CP058529.1"/>
</dbReference>
<dbReference type="AlphaFoldDB" id="A0A7D5K8V7"/>
<dbReference type="EMBL" id="CP058529">
    <property type="protein sequence ID" value="QLG28579.1"/>
    <property type="molecule type" value="Genomic_DNA"/>
</dbReference>
<feature type="compositionally biased region" description="Acidic residues" evidence="1">
    <location>
        <begin position="55"/>
        <end position="78"/>
    </location>
</feature>